<comment type="caution">
    <text evidence="2">The sequence shown here is derived from an EMBL/GenBank/DDBJ whole genome shotgun (WGS) entry which is preliminary data.</text>
</comment>
<accession>A0A2T5BIA9</accession>
<dbReference type="RefSeq" id="WP_108001000.1">
    <property type="nucleotide sequence ID" value="NZ_JBHEEX010000008.1"/>
</dbReference>
<protein>
    <submittedName>
        <fullName evidence="2">Putative membrane protein</fullName>
    </submittedName>
</protein>
<dbReference type="Proteomes" id="UP000241247">
    <property type="component" value="Unassembled WGS sequence"/>
</dbReference>
<dbReference type="InterPro" id="IPR010679">
    <property type="entry name" value="DUF1254"/>
</dbReference>
<dbReference type="OrthoDB" id="1346484at2"/>
<proteinExistence type="predicted"/>
<sequence length="186" mass="19540">MRSVLFAAVVGLLGAAALHILIVLAVPGFTGNDAYTRIASLGDVQRFYPLPAAPARSGAPFSDDPALRIAVCALSIAERPVRLYAPDTVPFWSLGLFDRASNEVFSMNDRTSVGGALDVVVATPVQLNAIRKALPAELSQSILVEMADQDGYAVLRTFAPTATMEEGARAFLADAGCETIDTGATE</sequence>
<keyword evidence="3" id="KW-1185">Reference proteome</keyword>
<dbReference type="PIRSF" id="PIRSF010244">
    <property type="entry name" value="UCP010244_imp"/>
    <property type="match status" value="1"/>
</dbReference>
<name>A0A2T5BIA9_MYCDI</name>
<gene>
    <name evidence="2" type="ORF">C7449_101298</name>
</gene>
<evidence type="ECO:0000259" key="1">
    <source>
        <dbReference type="Pfam" id="PF06863"/>
    </source>
</evidence>
<evidence type="ECO:0000313" key="2">
    <source>
        <dbReference type="EMBL" id="PTM98633.1"/>
    </source>
</evidence>
<organism evidence="2 3">
    <name type="scientific">Mycoplana dimorpha</name>
    <dbReference type="NCBI Taxonomy" id="28320"/>
    <lineage>
        <taxon>Bacteria</taxon>
        <taxon>Pseudomonadati</taxon>
        <taxon>Pseudomonadota</taxon>
        <taxon>Alphaproteobacteria</taxon>
        <taxon>Hyphomicrobiales</taxon>
        <taxon>Rhizobiaceae</taxon>
        <taxon>Mycoplana</taxon>
    </lineage>
</organism>
<dbReference type="Pfam" id="PF06863">
    <property type="entry name" value="DUF1254"/>
    <property type="match status" value="1"/>
</dbReference>
<dbReference type="EMBL" id="PZZZ01000001">
    <property type="protein sequence ID" value="PTM98633.1"/>
    <property type="molecule type" value="Genomic_DNA"/>
</dbReference>
<dbReference type="AlphaFoldDB" id="A0A2T5BIA9"/>
<dbReference type="InterPro" id="IPR014456">
    <property type="entry name" value="UCP010244_IM"/>
</dbReference>
<evidence type="ECO:0000313" key="3">
    <source>
        <dbReference type="Proteomes" id="UP000241247"/>
    </source>
</evidence>
<feature type="domain" description="DUF1254" evidence="1">
    <location>
        <begin position="70"/>
        <end position="162"/>
    </location>
</feature>
<reference evidence="2 3" key="1">
    <citation type="submission" date="2018-04" db="EMBL/GenBank/DDBJ databases">
        <title>Genomic Encyclopedia of Type Strains, Phase IV (KMG-IV): sequencing the most valuable type-strain genomes for metagenomic binning, comparative biology and taxonomic classification.</title>
        <authorList>
            <person name="Goeker M."/>
        </authorList>
    </citation>
    <scope>NUCLEOTIDE SEQUENCE [LARGE SCALE GENOMIC DNA]</scope>
    <source>
        <strain evidence="2 3">DSM 7138</strain>
    </source>
</reference>